<proteinExistence type="predicted"/>
<keyword evidence="1" id="KW-0732">Signal</keyword>
<feature type="signal peptide" evidence="1">
    <location>
        <begin position="1"/>
        <end position="30"/>
    </location>
</feature>
<dbReference type="AlphaFoldDB" id="A0A8K0GFN8"/>
<organism evidence="2 3">
    <name type="scientific">Ignelater luminosus</name>
    <name type="common">Cucubano</name>
    <name type="synonym">Pyrophorus luminosus</name>
    <dbReference type="NCBI Taxonomy" id="2038154"/>
    <lineage>
        <taxon>Eukaryota</taxon>
        <taxon>Metazoa</taxon>
        <taxon>Ecdysozoa</taxon>
        <taxon>Arthropoda</taxon>
        <taxon>Hexapoda</taxon>
        <taxon>Insecta</taxon>
        <taxon>Pterygota</taxon>
        <taxon>Neoptera</taxon>
        <taxon>Endopterygota</taxon>
        <taxon>Coleoptera</taxon>
        <taxon>Polyphaga</taxon>
        <taxon>Elateriformia</taxon>
        <taxon>Elateroidea</taxon>
        <taxon>Elateridae</taxon>
        <taxon>Agrypninae</taxon>
        <taxon>Pyrophorini</taxon>
        <taxon>Ignelater</taxon>
    </lineage>
</organism>
<reference evidence="2" key="1">
    <citation type="submission" date="2019-08" db="EMBL/GenBank/DDBJ databases">
        <title>The genome of the North American firefly Photinus pyralis.</title>
        <authorList>
            <consortium name="Photinus pyralis genome working group"/>
            <person name="Fallon T.R."/>
            <person name="Sander Lower S.E."/>
            <person name="Weng J.-K."/>
        </authorList>
    </citation>
    <scope>NUCLEOTIDE SEQUENCE</scope>
    <source>
        <strain evidence="2">TRF0915ILg1</strain>
        <tissue evidence="2">Whole body</tissue>
    </source>
</reference>
<dbReference type="Proteomes" id="UP000801492">
    <property type="component" value="Unassembled WGS sequence"/>
</dbReference>
<feature type="chain" id="PRO_5035438775" evidence="1">
    <location>
        <begin position="31"/>
        <end position="361"/>
    </location>
</feature>
<dbReference type="EMBL" id="VTPC01001139">
    <property type="protein sequence ID" value="KAF2902925.1"/>
    <property type="molecule type" value="Genomic_DNA"/>
</dbReference>
<protein>
    <submittedName>
        <fullName evidence="2">Uncharacterized protein</fullName>
    </submittedName>
</protein>
<keyword evidence="3" id="KW-1185">Reference proteome</keyword>
<comment type="caution">
    <text evidence="2">The sequence shown here is derived from an EMBL/GenBank/DDBJ whole genome shotgun (WGS) entry which is preliminary data.</text>
</comment>
<name>A0A8K0GFN8_IGNLU</name>
<evidence type="ECO:0000313" key="2">
    <source>
        <dbReference type="EMBL" id="KAF2902925.1"/>
    </source>
</evidence>
<accession>A0A8K0GFN8</accession>
<evidence type="ECO:0000313" key="3">
    <source>
        <dbReference type="Proteomes" id="UP000801492"/>
    </source>
</evidence>
<gene>
    <name evidence="2" type="ORF">ILUMI_03251</name>
</gene>
<sequence>MECLVECLAEICCHLFCAVVGEICVGVCESCCNCNGNCGNCCKCNGNCGNCCKCNGNCENCCKCTEDNTNAYGSTGFEYNQVNKSTYVDTYRPINYDINRVNTTEPTRTYSRMNNVQEQDYSTRNQRLSHPTVLSDSEIIFGPPRPEGADTTTSYSSVNNAITTQPERTCVSSEQHEQNYLIRDNMPVPQPTVLSGQENLLRPLGFGVADTTTAYSSVNNATTSQLERTYVPNERHEQNYLIRDSKPVPQPTVLSEEEELLRPLRFGGANTTTPYTRSDNDGNNITAIQPARTVPSAPREENYYPITNIMPVLQVTVPSEEERLLRPLRFGGTENSGNDLPPSYEEATKNIAVEPIPKIAK</sequence>
<evidence type="ECO:0000256" key="1">
    <source>
        <dbReference type="SAM" id="SignalP"/>
    </source>
</evidence>